<organism evidence="2 3">
    <name type="scientific">Allacma fusca</name>
    <dbReference type="NCBI Taxonomy" id="39272"/>
    <lineage>
        <taxon>Eukaryota</taxon>
        <taxon>Metazoa</taxon>
        <taxon>Ecdysozoa</taxon>
        <taxon>Arthropoda</taxon>
        <taxon>Hexapoda</taxon>
        <taxon>Collembola</taxon>
        <taxon>Symphypleona</taxon>
        <taxon>Sminthuridae</taxon>
        <taxon>Allacma</taxon>
    </lineage>
</organism>
<reference evidence="2" key="1">
    <citation type="submission" date="2021-06" db="EMBL/GenBank/DDBJ databases">
        <authorList>
            <person name="Hodson N. C."/>
            <person name="Mongue J. A."/>
            <person name="Jaron S. K."/>
        </authorList>
    </citation>
    <scope>NUCLEOTIDE SEQUENCE</scope>
</reference>
<dbReference type="GO" id="GO:0009062">
    <property type="term" value="P:fatty acid catabolic process"/>
    <property type="evidence" value="ECO:0007669"/>
    <property type="project" value="TreeGrafter"/>
</dbReference>
<dbReference type="InterPro" id="IPR023631">
    <property type="entry name" value="Amidase_dom"/>
</dbReference>
<dbReference type="AlphaFoldDB" id="A0A8J2JPE3"/>
<protein>
    <recommendedName>
        <fullName evidence="1">Amidase domain-containing protein</fullName>
    </recommendedName>
</protein>
<evidence type="ECO:0000313" key="3">
    <source>
        <dbReference type="Proteomes" id="UP000708208"/>
    </source>
</evidence>
<comment type="caution">
    <text evidence="2">The sequence shown here is derived from an EMBL/GenBank/DDBJ whole genome shotgun (WGS) entry which is preliminary data.</text>
</comment>
<sequence>AVQVLSAFIGRAVNATDEFNCVTEFVPDAMKWAIELDSLPYLKGPLHGVPFCVK</sequence>
<accession>A0A8J2JPE3</accession>
<dbReference type="Proteomes" id="UP000708208">
    <property type="component" value="Unassembled WGS sequence"/>
</dbReference>
<dbReference type="PANTHER" id="PTHR45847">
    <property type="entry name" value="FATTY ACID AMIDE HYDROLASE"/>
    <property type="match status" value="1"/>
</dbReference>
<dbReference type="GO" id="GO:0004040">
    <property type="term" value="F:amidase activity"/>
    <property type="evidence" value="ECO:0007669"/>
    <property type="project" value="TreeGrafter"/>
</dbReference>
<dbReference type="InterPro" id="IPR052096">
    <property type="entry name" value="Endocannabinoid_amidase"/>
</dbReference>
<evidence type="ECO:0000313" key="2">
    <source>
        <dbReference type="EMBL" id="CAG7718499.1"/>
    </source>
</evidence>
<proteinExistence type="predicted"/>
<name>A0A8J2JPE3_9HEXA</name>
<dbReference type="EMBL" id="CAJVCH010053825">
    <property type="protein sequence ID" value="CAG7718499.1"/>
    <property type="molecule type" value="Genomic_DNA"/>
</dbReference>
<evidence type="ECO:0000259" key="1">
    <source>
        <dbReference type="Pfam" id="PF01425"/>
    </source>
</evidence>
<dbReference type="GO" id="GO:0017064">
    <property type="term" value="F:fatty acid amide hydrolase activity"/>
    <property type="evidence" value="ECO:0007669"/>
    <property type="project" value="TreeGrafter"/>
</dbReference>
<dbReference type="PANTHER" id="PTHR45847:SF6">
    <property type="entry name" value="FATTY ACID AMIDE HYDROLASE"/>
    <property type="match status" value="1"/>
</dbReference>
<keyword evidence="3" id="KW-1185">Reference proteome</keyword>
<dbReference type="Pfam" id="PF01425">
    <property type="entry name" value="Amidase"/>
    <property type="match status" value="1"/>
</dbReference>
<feature type="non-terminal residue" evidence="2">
    <location>
        <position position="1"/>
    </location>
</feature>
<gene>
    <name evidence="2" type="ORF">AFUS01_LOCUS7886</name>
</gene>
<feature type="non-terminal residue" evidence="2">
    <location>
        <position position="54"/>
    </location>
</feature>
<dbReference type="OrthoDB" id="6428749at2759"/>
<feature type="domain" description="Amidase" evidence="1">
    <location>
        <begin position="4"/>
        <end position="54"/>
    </location>
</feature>